<evidence type="ECO:0000259" key="3">
    <source>
        <dbReference type="PROSITE" id="PS51898"/>
    </source>
</evidence>
<evidence type="ECO:0000256" key="2">
    <source>
        <dbReference type="ARBA" id="ARBA00023172"/>
    </source>
</evidence>
<gene>
    <name evidence="4" type="ORF">FRX97_11310</name>
</gene>
<accession>A0A5C6URZ9</accession>
<dbReference type="GO" id="GO:0015074">
    <property type="term" value="P:DNA integration"/>
    <property type="evidence" value="ECO:0007669"/>
    <property type="project" value="InterPro"/>
</dbReference>
<dbReference type="SUPFAM" id="SSF56349">
    <property type="entry name" value="DNA breaking-rejoining enzymes"/>
    <property type="match status" value="1"/>
</dbReference>
<keyword evidence="1" id="KW-0238">DNA-binding</keyword>
<dbReference type="InterPro" id="IPR025269">
    <property type="entry name" value="SAM-like_dom"/>
</dbReference>
<dbReference type="InterPro" id="IPR013762">
    <property type="entry name" value="Integrase-like_cat_sf"/>
</dbReference>
<dbReference type="RefSeq" id="WP_147015331.1">
    <property type="nucleotide sequence ID" value="NZ_VORB01000011.1"/>
</dbReference>
<dbReference type="InterPro" id="IPR010998">
    <property type="entry name" value="Integrase_recombinase_N"/>
</dbReference>
<dbReference type="Proteomes" id="UP000321168">
    <property type="component" value="Unassembled WGS sequence"/>
</dbReference>
<protein>
    <submittedName>
        <fullName evidence="4">Tyrosine-type recombinase/integrase</fullName>
    </submittedName>
</protein>
<dbReference type="GO" id="GO:0006310">
    <property type="term" value="P:DNA recombination"/>
    <property type="evidence" value="ECO:0007669"/>
    <property type="project" value="UniProtKB-KW"/>
</dbReference>
<dbReference type="AlphaFoldDB" id="A0A5C6URZ9"/>
<reference evidence="4 5" key="1">
    <citation type="submission" date="2019-08" db="EMBL/GenBank/DDBJ databases">
        <title>Genome of Luteibaculum oceani JCM 18817.</title>
        <authorList>
            <person name="Bowman J.P."/>
        </authorList>
    </citation>
    <scope>NUCLEOTIDE SEQUENCE [LARGE SCALE GENOMIC DNA]</scope>
    <source>
        <strain evidence="4 5">JCM 18817</strain>
    </source>
</reference>
<name>A0A5C6URZ9_9FLAO</name>
<dbReference type="Gene3D" id="1.10.150.130">
    <property type="match status" value="1"/>
</dbReference>
<feature type="domain" description="Tyr recombinase" evidence="3">
    <location>
        <begin position="183"/>
        <end position="306"/>
    </location>
</feature>
<dbReference type="Gene3D" id="1.10.443.10">
    <property type="entry name" value="Intergrase catalytic core"/>
    <property type="match status" value="1"/>
</dbReference>
<dbReference type="GO" id="GO:0003677">
    <property type="term" value="F:DNA binding"/>
    <property type="evidence" value="ECO:0007669"/>
    <property type="project" value="UniProtKB-KW"/>
</dbReference>
<dbReference type="PROSITE" id="PS51898">
    <property type="entry name" value="TYR_RECOMBINASE"/>
    <property type="match status" value="1"/>
</dbReference>
<keyword evidence="2" id="KW-0233">DNA recombination</keyword>
<dbReference type="OrthoDB" id="9806835at2"/>
<organism evidence="4 5">
    <name type="scientific">Luteibaculum oceani</name>
    <dbReference type="NCBI Taxonomy" id="1294296"/>
    <lineage>
        <taxon>Bacteria</taxon>
        <taxon>Pseudomonadati</taxon>
        <taxon>Bacteroidota</taxon>
        <taxon>Flavobacteriia</taxon>
        <taxon>Flavobacteriales</taxon>
        <taxon>Luteibaculaceae</taxon>
        <taxon>Luteibaculum</taxon>
    </lineage>
</organism>
<sequence length="306" mass="35923">MAHFKLYKIAKIYDAKGDLSQRWFAYFYTYDSKLNKLVRKREYVPNSLNAEERYAALAKLVKSINKLLKEGKIINQAPKQKAKKEIVIESLELALERKKNYCTHRGYLSFRNALQHLKGWLKRNAFEKIYTTQFTKSHAIQYLRGTHQKRGWSAKTYNLQLGFIKTLFEDAIERDVIKDNPFARLKSLPMQQSEIILWNDYQKRTLANWVKENDPQLFIVVLLVYHCFIRPQEIVRLTIGDFDLGSDIIYIKGSQAKDRKSKSVTLSTQLIELLTPILRAYPKDYLLISRDLKPGKKQIAITRINT</sequence>
<dbReference type="InterPro" id="IPR002104">
    <property type="entry name" value="Integrase_catalytic"/>
</dbReference>
<evidence type="ECO:0000313" key="4">
    <source>
        <dbReference type="EMBL" id="TXC76093.1"/>
    </source>
</evidence>
<evidence type="ECO:0000313" key="5">
    <source>
        <dbReference type="Proteomes" id="UP000321168"/>
    </source>
</evidence>
<keyword evidence="5" id="KW-1185">Reference proteome</keyword>
<dbReference type="EMBL" id="VORB01000011">
    <property type="protein sequence ID" value="TXC76093.1"/>
    <property type="molecule type" value="Genomic_DNA"/>
</dbReference>
<dbReference type="Pfam" id="PF00589">
    <property type="entry name" value="Phage_integrase"/>
    <property type="match status" value="1"/>
</dbReference>
<proteinExistence type="predicted"/>
<dbReference type="Pfam" id="PF13102">
    <property type="entry name" value="Phage_int_SAM_5"/>
    <property type="match status" value="1"/>
</dbReference>
<dbReference type="InterPro" id="IPR011010">
    <property type="entry name" value="DNA_brk_join_enz"/>
</dbReference>
<comment type="caution">
    <text evidence="4">The sequence shown here is derived from an EMBL/GenBank/DDBJ whole genome shotgun (WGS) entry which is preliminary data.</text>
</comment>
<evidence type="ECO:0000256" key="1">
    <source>
        <dbReference type="ARBA" id="ARBA00023125"/>
    </source>
</evidence>